<evidence type="ECO:0000256" key="7">
    <source>
        <dbReference type="ARBA" id="ARBA00093633"/>
    </source>
</evidence>
<name>A0A1G4JND7_9SACH</name>
<dbReference type="GO" id="GO:0005198">
    <property type="term" value="F:structural molecule activity"/>
    <property type="evidence" value="ECO:0007669"/>
    <property type="project" value="TreeGrafter"/>
</dbReference>
<dbReference type="GO" id="GO:0005634">
    <property type="term" value="C:nucleus"/>
    <property type="evidence" value="ECO:0007669"/>
    <property type="project" value="UniProtKB-SubCell"/>
</dbReference>
<dbReference type="CDD" id="cd22927">
    <property type="entry name" value="HFD_SPT7"/>
    <property type="match status" value="1"/>
</dbReference>
<dbReference type="InterPro" id="IPR006565">
    <property type="entry name" value="BTP"/>
</dbReference>
<feature type="domain" description="Bromo" evidence="10">
    <location>
        <begin position="449"/>
        <end position="519"/>
    </location>
</feature>
<evidence type="ECO:0000259" key="10">
    <source>
        <dbReference type="PROSITE" id="PS50014"/>
    </source>
</evidence>
<dbReference type="InterPro" id="IPR037782">
    <property type="entry name" value="Spt7"/>
</dbReference>
<keyword evidence="3" id="KW-0805">Transcription regulation</keyword>
<dbReference type="FunFam" id="1.20.920.10:FF:000032">
    <property type="entry name" value="Transcriptional activator spt7"/>
    <property type="match status" value="1"/>
</dbReference>
<dbReference type="PROSITE" id="PS50014">
    <property type="entry name" value="BROMODOMAIN_2"/>
    <property type="match status" value="1"/>
</dbReference>
<dbReference type="SMART" id="SM00297">
    <property type="entry name" value="BROMO"/>
    <property type="match status" value="1"/>
</dbReference>
<evidence type="ECO:0000313" key="11">
    <source>
        <dbReference type="EMBL" id="SCU92118.1"/>
    </source>
</evidence>
<evidence type="ECO:0000256" key="6">
    <source>
        <dbReference type="ARBA" id="ARBA00023242"/>
    </source>
</evidence>
<feature type="compositionally biased region" description="Basic and acidic residues" evidence="9">
    <location>
        <begin position="364"/>
        <end position="376"/>
    </location>
</feature>
<feature type="region of interest" description="Disordered" evidence="9">
    <location>
        <begin position="1195"/>
        <end position="1244"/>
    </location>
</feature>
<evidence type="ECO:0000313" key="12">
    <source>
        <dbReference type="Proteomes" id="UP000191024"/>
    </source>
</evidence>
<protein>
    <recommendedName>
        <fullName evidence="7">SAGA complex subunit Spt7</fullName>
    </recommendedName>
</protein>
<dbReference type="PANTHER" id="PTHR47343:SF1">
    <property type="entry name" value="TRANSCRIPTIONAL ACTIVATOR SPT7"/>
    <property type="match status" value="1"/>
</dbReference>
<keyword evidence="12" id="KW-1185">Reference proteome</keyword>
<feature type="region of interest" description="Disordered" evidence="9">
    <location>
        <begin position="1292"/>
        <end position="1314"/>
    </location>
</feature>
<dbReference type="GO" id="GO:0000124">
    <property type="term" value="C:SAGA complex"/>
    <property type="evidence" value="ECO:0007669"/>
    <property type="project" value="InterPro"/>
</dbReference>
<dbReference type="GO" id="GO:0006325">
    <property type="term" value="P:chromatin organization"/>
    <property type="evidence" value="ECO:0007669"/>
    <property type="project" value="UniProtKB-ARBA"/>
</dbReference>
<dbReference type="STRING" id="1230905.A0A1G4JND7"/>
<feature type="compositionally biased region" description="Acidic residues" evidence="9">
    <location>
        <begin position="683"/>
        <end position="705"/>
    </location>
</feature>
<dbReference type="InterPro" id="IPR009072">
    <property type="entry name" value="Histone-fold"/>
</dbReference>
<proteinExistence type="predicted"/>
<evidence type="ECO:0000256" key="2">
    <source>
        <dbReference type="ARBA" id="ARBA00022553"/>
    </source>
</evidence>
<feature type="compositionally biased region" description="Basic and acidic residues" evidence="9">
    <location>
        <begin position="234"/>
        <end position="243"/>
    </location>
</feature>
<dbReference type="GO" id="GO:0046695">
    <property type="term" value="C:SLIK (SAGA-like) complex"/>
    <property type="evidence" value="ECO:0007669"/>
    <property type="project" value="InterPro"/>
</dbReference>
<feature type="compositionally biased region" description="Basic and acidic residues" evidence="9">
    <location>
        <begin position="619"/>
        <end position="634"/>
    </location>
</feature>
<feature type="compositionally biased region" description="Basic and acidic residues" evidence="9">
    <location>
        <begin position="665"/>
        <end position="682"/>
    </location>
</feature>
<dbReference type="CDD" id="cd05510">
    <property type="entry name" value="Bromo_SPT7_like"/>
    <property type="match status" value="1"/>
</dbReference>
<gene>
    <name evidence="11" type="ORF">LAMI_0E08856G</name>
</gene>
<evidence type="ECO:0000256" key="4">
    <source>
        <dbReference type="ARBA" id="ARBA00023117"/>
    </source>
</evidence>
<dbReference type="InterPro" id="IPR018359">
    <property type="entry name" value="Bromodomain_CS"/>
</dbReference>
<feature type="region of interest" description="Disordered" evidence="9">
    <location>
        <begin position="216"/>
        <end position="263"/>
    </location>
</feature>
<dbReference type="Gene3D" id="1.10.20.10">
    <property type="entry name" value="Histone, subunit A"/>
    <property type="match status" value="1"/>
</dbReference>
<dbReference type="Pfam" id="PF00439">
    <property type="entry name" value="Bromodomain"/>
    <property type="match status" value="1"/>
</dbReference>
<dbReference type="PANTHER" id="PTHR47343">
    <property type="entry name" value="TRANSCRIPTIONAL ACTIVATOR SPT7"/>
    <property type="match status" value="1"/>
</dbReference>
<accession>A0A1G4JND7</accession>
<dbReference type="Pfam" id="PF07524">
    <property type="entry name" value="Bromo_TP"/>
    <property type="match status" value="1"/>
</dbReference>
<feature type="compositionally biased region" description="Polar residues" evidence="9">
    <location>
        <begin position="131"/>
        <end position="141"/>
    </location>
</feature>
<evidence type="ECO:0000256" key="8">
    <source>
        <dbReference type="PROSITE-ProRule" id="PRU00035"/>
    </source>
</evidence>
<dbReference type="InterPro" id="IPR036427">
    <property type="entry name" value="Bromodomain-like_sf"/>
</dbReference>
<dbReference type="OrthoDB" id="21449at2759"/>
<reference evidence="11 12" key="1">
    <citation type="submission" date="2016-03" db="EMBL/GenBank/DDBJ databases">
        <authorList>
            <person name="Devillers H."/>
        </authorList>
    </citation>
    <scope>NUCLEOTIDE SEQUENCE [LARGE SCALE GENOMIC DNA]</scope>
    <source>
        <strain evidence="11">CBS 11717</strain>
    </source>
</reference>
<dbReference type="GO" id="GO:0046982">
    <property type="term" value="F:protein heterodimerization activity"/>
    <property type="evidence" value="ECO:0007669"/>
    <property type="project" value="InterPro"/>
</dbReference>
<dbReference type="InterPro" id="IPR001487">
    <property type="entry name" value="Bromodomain"/>
</dbReference>
<feature type="compositionally biased region" description="Basic and acidic residues" evidence="9">
    <location>
        <begin position="643"/>
        <end position="653"/>
    </location>
</feature>
<feature type="compositionally biased region" description="Basic and acidic residues" evidence="9">
    <location>
        <begin position="150"/>
        <end position="159"/>
    </location>
</feature>
<dbReference type="GO" id="GO:0006357">
    <property type="term" value="P:regulation of transcription by RNA polymerase II"/>
    <property type="evidence" value="ECO:0007669"/>
    <property type="project" value="UniProtKB-ARBA"/>
</dbReference>
<evidence type="ECO:0000256" key="3">
    <source>
        <dbReference type="ARBA" id="ARBA00023015"/>
    </source>
</evidence>
<evidence type="ECO:0000256" key="5">
    <source>
        <dbReference type="ARBA" id="ARBA00023163"/>
    </source>
</evidence>
<feature type="region of interest" description="Disordered" evidence="9">
    <location>
        <begin position="118"/>
        <end position="162"/>
    </location>
</feature>
<feature type="compositionally biased region" description="Polar residues" evidence="9">
    <location>
        <begin position="1300"/>
        <end position="1314"/>
    </location>
</feature>
<dbReference type="Gene3D" id="1.20.920.10">
    <property type="entry name" value="Bromodomain-like"/>
    <property type="match status" value="1"/>
</dbReference>
<dbReference type="Proteomes" id="UP000191024">
    <property type="component" value="Chromosome E"/>
</dbReference>
<feature type="region of interest" description="Disordered" evidence="9">
    <location>
        <begin position="337"/>
        <end position="376"/>
    </location>
</feature>
<dbReference type="SUPFAM" id="SSF47370">
    <property type="entry name" value="Bromodomain"/>
    <property type="match status" value="1"/>
</dbReference>
<dbReference type="PROSITE" id="PS00633">
    <property type="entry name" value="BROMODOMAIN_1"/>
    <property type="match status" value="1"/>
</dbReference>
<keyword evidence="5" id="KW-0804">Transcription</keyword>
<comment type="subcellular location">
    <subcellularLocation>
        <location evidence="1">Nucleus</location>
    </subcellularLocation>
</comment>
<organism evidence="11 12">
    <name type="scientific">Lachancea mirantina</name>
    <dbReference type="NCBI Taxonomy" id="1230905"/>
    <lineage>
        <taxon>Eukaryota</taxon>
        <taxon>Fungi</taxon>
        <taxon>Dikarya</taxon>
        <taxon>Ascomycota</taxon>
        <taxon>Saccharomycotina</taxon>
        <taxon>Saccharomycetes</taxon>
        <taxon>Saccharomycetales</taxon>
        <taxon>Saccharomycetaceae</taxon>
        <taxon>Lachancea</taxon>
    </lineage>
</organism>
<evidence type="ECO:0000256" key="9">
    <source>
        <dbReference type="SAM" id="MobiDB-lite"/>
    </source>
</evidence>
<dbReference type="EMBL" id="LT598465">
    <property type="protein sequence ID" value="SCU92118.1"/>
    <property type="molecule type" value="Genomic_DNA"/>
</dbReference>
<feature type="compositionally biased region" description="Acidic residues" evidence="9">
    <location>
        <begin position="218"/>
        <end position="227"/>
    </location>
</feature>
<keyword evidence="4 8" id="KW-0103">Bromodomain</keyword>
<keyword evidence="6" id="KW-0539">Nucleus</keyword>
<feature type="region of interest" description="Disordered" evidence="9">
    <location>
        <begin position="80"/>
        <end position="106"/>
    </location>
</feature>
<feature type="region of interest" description="Disordered" evidence="9">
    <location>
        <begin position="563"/>
        <end position="709"/>
    </location>
</feature>
<keyword evidence="2" id="KW-0597">Phosphoprotein</keyword>
<evidence type="ECO:0000256" key="1">
    <source>
        <dbReference type="ARBA" id="ARBA00004123"/>
    </source>
</evidence>
<feature type="compositionally biased region" description="Acidic residues" evidence="9">
    <location>
        <begin position="244"/>
        <end position="263"/>
    </location>
</feature>
<sequence>MRAVSDFPIVNYQQTNPLRLLHCAEKLHQCQFFHRHLTPPQLIVLNACLSVEPRSKRCRTWEELMNTNVHLVVKKRPDTQFGLSEGGDEGEAASAADSGGTVGDGYVEEANIDGTLESVSQEDANEEMEGDSSSSKIQTKYSGAVAPDSGETKKLGHENEEQDLSEFDLENLQEHMSGTDFAGNLALKVRYVLWENAVDQLFGCYEETESGFLFHEEPSEEELETEIETLSSKNEVRDVGPDRGEEDDDYDMDEEDPAVEEESQVLVQQDTPDLEYDSDGFLILSLEISKETLTTLSNRDTQAIMESFNKIYHSFEGDKETLLKRLKLEQSDKMLESSKKRRYSQVSEDDEVHKQNEQDQVSDSGDKKTRIPESPEKTISVNLGSANFSLKHLLSSIQDNKAKLGISDYELRHLIMDVRKNRSKWASDDRIGQEELYDACEKVVLELRNYTEHSTAFLNRVSKREAPNYYQIIKKPMDLNTILKKLKTFQYNSKQDFVEDLRLIWKNCLTYNSDPKHFLRAHAIAMQKKSLTLIPLIPDIVIRDRAEVEKEFEDIDNENLKDGLVDEETSGTGRKGGNVRGIVHENDEVGKINGSNSVEDKPKTSPKTLPEEDNQVEEPDGRPEQETDREHQELSKAPGIAQHDPEVIEKFDSEVQSNDGDDLQDGTKELQKVAGNEAKHVEGEEEENDDEEEEEEEEEEGEEGLESGLFLTEKDDDADDLELSTWKSLTATARADMCAKRAGLFKGPEINHEALAILRNPSKMKGFDQILKEYHEQQEAEVRRRELENESMMKNGFGAIVKTESEDLPQSQLLPSANNSASEIDKSATEIELDDASVLMEYNVANAVPEVTYKGLDNETLDKEESLLVQKVLLEGDKMPNVFALNTDKGLSNKTNRNIQLIQEVRHICHKISLIRMLQNPGQQAKSNTGQTNSQIWDTHRYRYTSINENMDIDPVSKLETHDYKNDKQVVWRIMHKNVSKIAMSSGFESTQPSAINMLTEIAGEYISNLIKTVKNHHEGNSLNHKTSGDILKMSLLENGINKPDDLYSYVESEFVKKTKKLQDIKFKLNNFLKDLLRPTLQDLSEKNFDDESQSFLTGDFSSELSGEDFFGFKDLGLDREFGVLSNSVPLQLLTFQFRGKGAEATVEENRIQPEEFNEVVYQGLSEHDIENSVWNTLQPLLKKALERSKAYTSKLQKSKLQDGEGSAEPVGDGQPRILEDEDVPSKSKASGKARLPPTGKISTNYKKKPLADVFVIPDVEMDENTGEDDGLDATPRKSASIKLEAKVNGNGAGLESSLEAHQSLNMEAAVSSQ</sequence>
<dbReference type="PRINTS" id="PR00503">
    <property type="entry name" value="BROMODOMAIN"/>
</dbReference>